<dbReference type="CDD" id="cd02440">
    <property type="entry name" value="AdoMet_MTases"/>
    <property type="match status" value="1"/>
</dbReference>
<dbReference type="Gene3D" id="3.40.50.150">
    <property type="entry name" value="Vaccinia Virus protein VP39"/>
    <property type="match status" value="1"/>
</dbReference>
<evidence type="ECO:0000259" key="1">
    <source>
        <dbReference type="Pfam" id="PF08242"/>
    </source>
</evidence>
<name>A0A1L3I2H6_9RHOB</name>
<organism evidence="2 3">
    <name type="scientific">Phaeobacter porticola</name>
    <dbReference type="NCBI Taxonomy" id="1844006"/>
    <lineage>
        <taxon>Bacteria</taxon>
        <taxon>Pseudomonadati</taxon>
        <taxon>Pseudomonadota</taxon>
        <taxon>Alphaproteobacteria</taxon>
        <taxon>Rhodobacterales</taxon>
        <taxon>Roseobacteraceae</taxon>
        <taxon>Phaeobacter</taxon>
    </lineage>
</organism>
<keyword evidence="3" id="KW-1185">Reference proteome</keyword>
<dbReference type="PANTHER" id="PTHR43861:SF1">
    <property type="entry name" value="TRANS-ACONITATE 2-METHYLTRANSFERASE"/>
    <property type="match status" value="1"/>
</dbReference>
<reference evidence="3" key="1">
    <citation type="submission" date="2016-07" db="EMBL/GenBank/DDBJ databases">
        <title>Phaeobacter portensis sp. nov., a tropodithietic acid producing bacterium isolated from a German harbor.</title>
        <authorList>
            <person name="Freese H.M."/>
            <person name="Bunk B."/>
            <person name="Breider S."/>
            <person name="Brinkhoff T."/>
        </authorList>
    </citation>
    <scope>NUCLEOTIDE SEQUENCE [LARGE SCALE GENOMIC DNA]</scope>
    <source>
        <strain evidence="3">P97</strain>
    </source>
</reference>
<dbReference type="InterPro" id="IPR013217">
    <property type="entry name" value="Methyltransf_12"/>
</dbReference>
<dbReference type="KEGG" id="php:PhaeoP97_00882"/>
<evidence type="ECO:0000313" key="2">
    <source>
        <dbReference type="EMBL" id="APG46313.1"/>
    </source>
</evidence>
<evidence type="ECO:0000313" key="3">
    <source>
        <dbReference type="Proteomes" id="UP000183859"/>
    </source>
</evidence>
<accession>A0A1L3I2H6</accession>
<sequence>MKDLTVGTSDCNRVANSFRRGLGSYHAQATAQARVAVDLADLLQKCVGDRRFAHVFEFGAGTGHLTEALFHRFDIGTIALNDLVAEAEPPLQQTVAAHGGKASFAVGPIETCAFPQGVDLIAASSVVQWVPNVPQLMQRCAAALTPNGWLALSGYGRGHFRELAALGSTAAAPNYMDHSDWPAVLPQDLQLVELRQAAITLHFASPRDVLRHLRETGVNGQSQGGWTRARLVGFEAAYRQRFSTPQGVTLTYDPVLILARRR</sequence>
<dbReference type="RefSeq" id="WP_072504039.1">
    <property type="nucleotide sequence ID" value="NZ_CP016364.1"/>
</dbReference>
<feature type="domain" description="Methyltransferase type 12" evidence="1">
    <location>
        <begin position="57"/>
        <end position="150"/>
    </location>
</feature>
<gene>
    <name evidence="2" type="primary">bioC</name>
    <name evidence="2" type="ORF">PhaeoP97_00882</name>
</gene>
<dbReference type="EMBL" id="CP016364">
    <property type="protein sequence ID" value="APG46313.1"/>
    <property type="molecule type" value="Genomic_DNA"/>
</dbReference>
<dbReference type="SUPFAM" id="SSF53335">
    <property type="entry name" value="S-adenosyl-L-methionine-dependent methyltransferases"/>
    <property type="match status" value="1"/>
</dbReference>
<dbReference type="Proteomes" id="UP000183859">
    <property type="component" value="Chromosome"/>
</dbReference>
<dbReference type="InterPro" id="IPR029063">
    <property type="entry name" value="SAM-dependent_MTases_sf"/>
</dbReference>
<dbReference type="PANTHER" id="PTHR43861">
    <property type="entry name" value="TRANS-ACONITATE 2-METHYLTRANSFERASE-RELATED"/>
    <property type="match status" value="1"/>
</dbReference>
<dbReference type="AlphaFoldDB" id="A0A1L3I2H6"/>
<protein>
    <submittedName>
        <fullName evidence="2">Putative biotin synthesis protein BioC</fullName>
    </submittedName>
</protein>
<dbReference type="OrthoDB" id="9802097at2"/>
<dbReference type="STRING" id="1844006.PhaeoP97_00882"/>
<dbReference type="Pfam" id="PF08242">
    <property type="entry name" value="Methyltransf_12"/>
    <property type="match status" value="1"/>
</dbReference>
<proteinExistence type="predicted"/>